<organism evidence="13 14">
    <name type="scientific">Strongylocentrotus purpuratus</name>
    <name type="common">Purple sea urchin</name>
    <dbReference type="NCBI Taxonomy" id="7668"/>
    <lineage>
        <taxon>Eukaryota</taxon>
        <taxon>Metazoa</taxon>
        <taxon>Echinodermata</taxon>
        <taxon>Eleutherozoa</taxon>
        <taxon>Echinozoa</taxon>
        <taxon>Echinoidea</taxon>
        <taxon>Euechinoidea</taxon>
        <taxon>Echinacea</taxon>
        <taxon>Camarodonta</taxon>
        <taxon>Echinidea</taxon>
        <taxon>Strongylocentrotidae</taxon>
        <taxon>Strongylocentrotus</taxon>
    </lineage>
</organism>
<sequence length="548" mass="60717">MRVILGLPNAAKLSEKDSCNATQGQEMEIREMPLSRKAKQKCGGCVSPSRRQSRDSEERTDDDCSVQSLMCAEVKGCHCEQSTCSESSEVVQERIHHHSSISSLAEEGDCLLISDPDDVDNLTDVQGPVTSPMDSIRDSSCQTGINSGTPHLSEQHCVDTTDPSQGCSRKCFEDHPEALPSSNPQCQSARMSSPVLPSLSPDHLDMSLPSSRPVSQPAATTFQPITSNHSICSMSEHAPLFFKDEQTVNKCIGGTSPSSCEPEECFVILNENDLEEFRQSRCSRTESCLQQCGAPGPKGMSVISMTSFGSLSSGDGPMCRICHEGPLSDEDMLAPCHCSGTLTYQHRKCLEQWLQTRGKDACELCDYHFTTERKGRPFSEWIQQPERIRDRRNILVDCSCFTLLTPLVCVSTWLCLNGAYHYLNFYEERGWEGVGLVTLASILIFIYLFWSLMSLRYHCIVWRTWRKEHQRVHVVMETKDSENNNNNYDMISVVSSKNSNLLGAPSQKSLSSSCAPSPKSLNSFAPSWASPNSYSIPLQAPLASMTSL</sequence>
<dbReference type="PANTHER" id="PTHR46065">
    <property type="entry name" value="E3 UBIQUITIN-PROTEIN LIGASE MARCH 2/3 FAMILY MEMBER"/>
    <property type="match status" value="1"/>
</dbReference>
<evidence type="ECO:0000256" key="7">
    <source>
        <dbReference type="ARBA" id="ARBA00022833"/>
    </source>
</evidence>
<dbReference type="GO" id="GO:0008270">
    <property type="term" value="F:zinc ion binding"/>
    <property type="evidence" value="ECO:0007669"/>
    <property type="project" value="UniProtKB-KW"/>
</dbReference>
<evidence type="ECO:0000256" key="5">
    <source>
        <dbReference type="ARBA" id="ARBA00022771"/>
    </source>
</evidence>
<protein>
    <recommendedName>
        <fullName evidence="12">RING-CH-type domain-containing protein</fullName>
    </recommendedName>
</protein>
<dbReference type="EnsemblMetazoa" id="XM_003728616">
    <property type="protein sequence ID" value="XP_003728664"/>
    <property type="gene ID" value="LOC100889207"/>
</dbReference>
<feature type="domain" description="RING-CH-type" evidence="12">
    <location>
        <begin position="311"/>
        <end position="372"/>
    </location>
</feature>
<keyword evidence="5" id="KW-0863">Zinc-finger</keyword>
<comment type="subcellular location">
    <subcellularLocation>
        <location evidence="1">Membrane</location>
        <topology evidence="1">Multi-pass membrane protein</topology>
    </subcellularLocation>
</comment>
<reference evidence="14" key="1">
    <citation type="submission" date="2015-02" db="EMBL/GenBank/DDBJ databases">
        <title>Genome sequencing for Strongylocentrotus purpuratus.</title>
        <authorList>
            <person name="Murali S."/>
            <person name="Liu Y."/>
            <person name="Vee V."/>
            <person name="English A."/>
            <person name="Wang M."/>
            <person name="Skinner E."/>
            <person name="Han Y."/>
            <person name="Muzny D.M."/>
            <person name="Worley K.C."/>
            <person name="Gibbs R.A."/>
        </authorList>
    </citation>
    <scope>NUCLEOTIDE SEQUENCE</scope>
</reference>
<dbReference type="AlphaFoldDB" id="A0A7M7GIH2"/>
<dbReference type="GeneID" id="100889207"/>
<feature type="region of interest" description="Disordered" evidence="10">
    <location>
        <begin position="29"/>
        <end position="62"/>
    </location>
</feature>
<dbReference type="PANTHER" id="PTHR46065:SF3">
    <property type="entry name" value="FI20425P1"/>
    <property type="match status" value="1"/>
</dbReference>
<reference evidence="13" key="2">
    <citation type="submission" date="2021-01" db="UniProtKB">
        <authorList>
            <consortium name="EnsemblMetazoa"/>
        </authorList>
    </citation>
    <scope>IDENTIFICATION</scope>
</reference>
<evidence type="ECO:0000256" key="1">
    <source>
        <dbReference type="ARBA" id="ARBA00004141"/>
    </source>
</evidence>
<evidence type="ECO:0000256" key="4">
    <source>
        <dbReference type="ARBA" id="ARBA00022723"/>
    </source>
</evidence>
<accession>A0A7M7GIH2</accession>
<evidence type="ECO:0000256" key="3">
    <source>
        <dbReference type="ARBA" id="ARBA00022692"/>
    </source>
</evidence>
<dbReference type="GO" id="GO:0016567">
    <property type="term" value="P:protein ubiquitination"/>
    <property type="evidence" value="ECO:0000318"/>
    <property type="project" value="GO_Central"/>
</dbReference>
<dbReference type="SUPFAM" id="SSF57850">
    <property type="entry name" value="RING/U-box"/>
    <property type="match status" value="1"/>
</dbReference>
<dbReference type="OMA" id="KDACELC"/>
<keyword evidence="4" id="KW-0479">Metal-binding</keyword>
<feature type="transmembrane region" description="Helical" evidence="11">
    <location>
        <begin position="394"/>
        <end position="414"/>
    </location>
</feature>
<dbReference type="GO" id="GO:0004842">
    <property type="term" value="F:ubiquitin-protein transferase activity"/>
    <property type="evidence" value="ECO:0000318"/>
    <property type="project" value="GO_Central"/>
</dbReference>
<dbReference type="SMART" id="SM00744">
    <property type="entry name" value="RINGv"/>
    <property type="match status" value="1"/>
</dbReference>
<dbReference type="GO" id="GO:0016020">
    <property type="term" value="C:membrane"/>
    <property type="evidence" value="ECO:0007669"/>
    <property type="project" value="UniProtKB-SubCell"/>
</dbReference>
<keyword evidence="7" id="KW-0862">Zinc</keyword>
<evidence type="ECO:0000256" key="10">
    <source>
        <dbReference type="SAM" id="MobiDB-lite"/>
    </source>
</evidence>
<proteinExistence type="predicted"/>
<keyword evidence="14" id="KW-1185">Reference proteome</keyword>
<evidence type="ECO:0000256" key="6">
    <source>
        <dbReference type="ARBA" id="ARBA00022786"/>
    </source>
</evidence>
<keyword evidence="2" id="KW-0808">Transferase</keyword>
<name>A0A7M7GIH2_STRPU</name>
<evidence type="ECO:0000256" key="8">
    <source>
        <dbReference type="ARBA" id="ARBA00022989"/>
    </source>
</evidence>
<evidence type="ECO:0000256" key="11">
    <source>
        <dbReference type="SAM" id="Phobius"/>
    </source>
</evidence>
<evidence type="ECO:0000256" key="9">
    <source>
        <dbReference type="ARBA" id="ARBA00023136"/>
    </source>
</evidence>
<dbReference type="OrthoDB" id="273089at2759"/>
<feature type="transmembrane region" description="Helical" evidence="11">
    <location>
        <begin position="434"/>
        <end position="457"/>
    </location>
</feature>
<keyword evidence="9 11" id="KW-0472">Membrane</keyword>
<evidence type="ECO:0000313" key="13">
    <source>
        <dbReference type="EnsemblMetazoa" id="XP_003728664"/>
    </source>
</evidence>
<dbReference type="RefSeq" id="XP_003728664.2">
    <property type="nucleotide sequence ID" value="XM_003728616.3"/>
</dbReference>
<dbReference type="InterPro" id="IPR013083">
    <property type="entry name" value="Znf_RING/FYVE/PHD"/>
</dbReference>
<dbReference type="InterPro" id="IPR011016">
    <property type="entry name" value="Znf_RING-CH"/>
</dbReference>
<keyword evidence="3 11" id="KW-0812">Transmembrane</keyword>
<dbReference type="Pfam" id="PF12906">
    <property type="entry name" value="RINGv"/>
    <property type="match status" value="1"/>
</dbReference>
<evidence type="ECO:0000313" key="14">
    <source>
        <dbReference type="Proteomes" id="UP000007110"/>
    </source>
</evidence>
<keyword evidence="6" id="KW-0833">Ubl conjugation pathway</keyword>
<dbReference type="Gene3D" id="3.30.40.10">
    <property type="entry name" value="Zinc/RING finger domain, C3HC4 (zinc finger)"/>
    <property type="match status" value="1"/>
</dbReference>
<evidence type="ECO:0000259" key="12">
    <source>
        <dbReference type="PROSITE" id="PS51292"/>
    </source>
</evidence>
<dbReference type="InParanoid" id="A0A7M7GIH2"/>
<dbReference type="PROSITE" id="PS51292">
    <property type="entry name" value="ZF_RING_CH"/>
    <property type="match status" value="1"/>
</dbReference>
<keyword evidence="8 11" id="KW-1133">Transmembrane helix</keyword>
<dbReference type="KEGG" id="spu:100889207"/>
<dbReference type="Proteomes" id="UP000007110">
    <property type="component" value="Unassembled WGS sequence"/>
</dbReference>
<evidence type="ECO:0000256" key="2">
    <source>
        <dbReference type="ARBA" id="ARBA00022679"/>
    </source>
</evidence>